<evidence type="ECO:0000256" key="9">
    <source>
        <dbReference type="SAM" id="MobiDB-lite"/>
    </source>
</evidence>
<keyword evidence="3" id="KW-0813">Transport</keyword>
<dbReference type="EMBL" id="JBEPMB010000015">
    <property type="protein sequence ID" value="MET3616231.1"/>
    <property type="molecule type" value="Genomic_DNA"/>
</dbReference>
<evidence type="ECO:0000256" key="6">
    <source>
        <dbReference type="ARBA" id="ARBA00022927"/>
    </source>
</evidence>
<comment type="similarity">
    <text evidence="2">Belongs to the TPS (TC 1.B.20) family.</text>
</comment>
<feature type="domain" description="POTRA" evidence="10">
    <location>
        <begin position="102"/>
        <end position="177"/>
    </location>
</feature>
<evidence type="ECO:0000256" key="4">
    <source>
        <dbReference type="ARBA" id="ARBA00022452"/>
    </source>
</evidence>
<keyword evidence="7" id="KW-0472">Membrane</keyword>
<evidence type="ECO:0000256" key="8">
    <source>
        <dbReference type="ARBA" id="ARBA00023237"/>
    </source>
</evidence>
<keyword evidence="5" id="KW-0812">Transmembrane</keyword>
<evidence type="ECO:0000256" key="5">
    <source>
        <dbReference type="ARBA" id="ARBA00022692"/>
    </source>
</evidence>
<evidence type="ECO:0000256" key="1">
    <source>
        <dbReference type="ARBA" id="ARBA00004442"/>
    </source>
</evidence>
<keyword evidence="8" id="KW-0998">Cell outer membrane</keyword>
<dbReference type="Pfam" id="PF08479">
    <property type="entry name" value="POTRA_2"/>
    <property type="match status" value="1"/>
</dbReference>
<evidence type="ECO:0000256" key="3">
    <source>
        <dbReference type="ARBA" id="ARBA00022448"/>
    </source>
</evidence>
<evidence type="ECO:0000256" key="2">
    <source>
        <dbReference type="ARBA" id="ARBA00009055"/>
    </source>
</evidence>
<evidence type="ECO:0000313" key="12">
    <source>
        <dbReference type="Proteomes" id="UP001549047"/>
    </source>
</evidence>
<dbReference type="InterPro" id="IPR034746">
    <property type="entry name" value="POTRA"/>
</dbReference>
<dbReference type="RefSeq" id="WP_354558689.1">
    <property type="nucleotide sequence ID" value="NZ_JBEPMB010000015.1"/>
</dbReference>
<gene>
    <name evidence="11" type="ORF">ABID16_004580</name>
</gene>
<keyword evidence="6" id="KW-0653">Protein transport</keyword>
<dbReference type="Gene3D" id="3.10.20.310">
    <property type="entry name" value="membrane protein fhac"/>
    <property type="match status" value="1"/>
</dbReference>
<comment type="caution">
    <text evidence="11">The sequence shown here is derived from an EMBL/GenBank/DDBJ whole genome shotgun (WGS) entry which is preliminary data.</text>
</comment>
<dbReference type="PROSITE" id="PS51779">
    <property type="entry name" value="POTRA"/>
    <property type="match status" value="1"/>
</dbReference>
<name>A0ABV2J632_9HYPH</name>
<comment type="subcellular location">
    <subcellularLocation>
        <location evidence="1">Cell outer membrane</location>
    </subcellularLocation>
</comment>
<dbReference type="InterPro" id="IPR051544">
    <property type="entry name" value="TPS_OM_transporter"/>
</dbReference>
<dbReference type="Pfam" id="PF03865">
    <property type="entry name" value="ShlB"/>
    <property type="match status" value="1"/>
</dbReference>
<keyword evidence="4" id="KW-1134">Transmembrane beta strand</keyword>
<dbReference type="Gene3D" id="2.40.160.50">
    <property type="entry name" value="membrane protein fhac: a member of the omp85/tpsb transporter family"/>
    <property type="match status" value="1"/>
</dbReference>
<dbReference type="InterPro" id="IPR005565">
    <property type="entry name" value="Hemolysn_activator_HlyB_C"/>
</dbReference>
<protein>
    <submittedName>
        <fullName evidence="11">Hemolysin activation/secretion protein</fullName>
    </submittedName>
</protein>
<proteinExistence type="inferred from homology"/>
<evidence type="ECO:0000259" key="10">
    <source>
        <dbReference type="PROSITE" id="PS51779"/>
    </source>
</evidence>
<evidence type="ECO:0000256" key="7">
    <source>
        <dbReference type="ARBA" id="ARBA00023136"/>
    </source>
</evidence>
<dbReference type="PANTHER" id="PTHR34597">
    <property type="entry name" value="SLR1661 PROTEIN"/>
    <property type="match status" value="1"/>
</dbReference>
<feature type="region of interest" description="Disordered" evidence="9">
    <location>
        <begin position="78"/>
        <end position="97"/>
    </location>
</feature>
<dbReference type="PANTHER" id="PTHR34597:SF1">
    <property type="entry name" value="HEME_HEMOPEXIN TRANSPORTER PROTEIN HUXB"/>
    <property type="match status" value="1"/>
</dbReference>
<evidence type="ECO:0000313" key="11">
    <source>
        <dbReference type="EMBL" id="MET3616231.1"/>
    </source>
</evidence>
<keyword evidence="12" id="KW-1185">Reference proteome</keyword>
<organism evidence="11 12">
    <name type="scientific">Rhizobium aquaticum</name>
    <dbReference type="NCBI Taxonomy" id="1549636"/>
    <lineage>
        <taxon>Bacteria</taxon>
        <taxon>Pseudomonadati</taxon>
        <taxon>Pseudomonadota</taxon>
        <taxon>Alphaproteobacteria</taxon>
        <taxon>Hyphomicrobiales</taxon>
        <taxon>Rhizobiaceae</taxon>
        <taxon>Rhizobium/Agrobacterium group</taxon>
        <taxon>Rhizobium</taxon>
    </lineage>
</organism>
<dbReference type="InterPro" id="IPR013686">
    <property type="entry name" value="Polypept-transport_assoc_ShlB"/>
</dbReference>
<sequence length="569" mass="60696">MKPDLIRNVQERKVIGHASELDCGRFALRSWIGICAFGWMTGLTPVFAGNAPPVPTAGGAAIESQKTQQDVEKLFRPEATGPSLEGPPRPQQDVGKKGGVTFPLKRVDFDASRFVSQAELQAIAAPYVGRKVDISDLQTIVKKVNDVFAARNLITAIAYLPPQDLGQGVLHVAIVEGKLGEMAVKGNRILSDGWIRSAVDVAPGAVVDVPAIERDVARFNVSSNAQIRAALKPGVDFGLTDITLSVLEPPTDSVQAFFDNQGSKATGIWEGGLNYQRYNILGIDDKLFFNVLGSEGNHNFNLAYNLPFNRWGGRLGVSAGYGQIQVVGGDYKFLNITGTSENEAFNISQPLYVDPSWALLLNGSVGRSVSKSEQSGISIAQNETIKETAGLTASYAGAVLAFSVSPSISTNQAFLHIGGSRYQFTSANLSAAGTVQMPLGFVGKVNGSAQWANRTQLTGDQQFQIGGPLSVRGYDTGSASGYAGYSLSVELHHTVAPQLQGLDAFVFYDRGSVYNPFPKAIAMESVGAGLSWTASKNLVADLSFGVPIARAVDGQPRYAVYLRLATSWP</sequence>
<dbReference type="InterPro" id="IPR018247">
    <property type="entry name" value="EF_Hand_1_Ca_BS"/>
</dbReference>
<dbReference type="PROSITE" id="PS00018">
    <property type="entry name" value="EF_HAND_1"/>
    <property type="match status" value="1"/>
</dbReference>
<dbReference type="Proteomes" id="UP001549047">
    <property type="component" value="Unassembled WGS sequence"/>
</dbReference>
<reference evidence="11 12" key="1">
    <citation type="submission" date="2024-06" db="EMBL/GenBank/DDBJ databases">
        <title>Genomic Encyclopedia of Type Strains, Phase IV (KMG-IV): sequencing the most valuable type-strain genomes for metagenomic binning, comparative biology and taxonomic classification.</title>
        <authorList>
            <person name="Goeker M."/>
        </authorList>
    </citation>
    <scope>NUCLEOTIDE SEQUENCE [LARGE SCALE GENOMIC DNA]</scope>
    <source>
        <strain evidence="11 12">DSM 29780</strain>
    </source>
</reference>
<accession>A0ABV2J632</accession>